<comment type="caution">
    <text evidence="1">The sequence shown here is derived from an EMBL/GenBank/DDBJ whole genome shotgun (WGS) entry which is preliminary data.</text>
</comment>
<proteinExistence type="predicted"/>
<reference evidence="1" key="1">
    <citation type="journal article" date="2015" name="Nature">
        <title>Complex archaea that bridge the gap between prokaryotes and eukaryotes.</title>
        <authorList>
            <person name="Spang A."/>
            <person name="Saw J.H."/>
            <person name="Jorgensen S.L."/>
            <person name="Zaremba-Niedzwiedzka K."/>
            <person name="Martijn J."/>
            <person name="Lind A.E."/>
            <person name="van Eijk R."/>
            <person name="Schleper C."/>
            <person name="Guy L."/>
            <person name="Ettema T.J."/>
        </authorList>
    </citation>
    <scope>NUCLEOTIDE SEQUENCE</scope>
</reference>
<dbReference type="AlphaFoldDB" id="A0A0F9Q8J9"/>
<evidence type="ECO:0000313" key="1">
    <source>
        <dbReference type="EMBL" id="KKN09551.1"/>
    </source>
</evidence>
<dbReference type="EMBL" id="LAZR01004334">
    <property type="protein sequence ID" value="KKN09551.1"/>
    <property type="molecule type" value="Genomic_DNA"/>
</dbReference>
<gene>
    <name evidence="1" type="ORF">LCGC14_1045410</name>
</gene>
<protein>
    <submittedName>
        <fullName evidence="1">Uncharacterized protein</fullName>
    </submittedName>
</protein>
<accession>A0A0F9Q8J9</accession>
<name>A0A0F9Q8J9_9ZZZZ</name>
<organism evidence="1">
    <name type="scientific">marine sediment metagenome</name>
    <dbReference type="NCBI Taxonomy" id="412755"/>
    <lineage>
        <taxon>unclassified sequences</taxon>
        <taxon>metagenomes</taxon>
        <taxon>ecological metagenomes</taxon>
    </lineage>
</organism>
<sequence length="118" mass="14129">MVDNDEIEEVVFKDKDGNIIPIDNRKYLKNPDGTKYKNRNYRNPLKYEMDKKEEEELRAEVIKKLSIINEHWDESISRNLMMSPFNYNSAFDFCLEGLELWIKALKILEKLKRGKSKK</sequence>